<keyword evidence="2" id="KW-0472">Membrane</keyword>
<keyword evidence="2" id="KW-0812">Transmembrane</keyword>
<evidence type="ECO:0000313" key="3">
    <source>
        <dbReference type="EMBL" id="CAH1448228.1"/>
    </source>
</evidence>
<sequence length="106" mass="11876">MNDRVKQQRSERFLSSSNNPPGFPVLQTGQRFLGTNLLCLKRRGIGRNTSAKCDPFDVKDLVNIIEGDTNNGKIEASAVGRGKKWLGFDKICGVLYIIIMFLFQIV</sequence>
<keyword evidence="4" id="KW-1185">Reference proteome</keyword>
<name>A0AAU9PE73_9ASTR</name>
<accession>A0AAU9PE73</accession>
<evidence type="ECO:0000313" key="4">
    <source>
        <dbReference type="Proteomes" id="UP001157418"/>
    </source>
</evidence>
<feature type="transmembrane region" description="Helical" evidence="2">
    <location>
        <begin position="87"/>
        <end position="105"/>
    </location>
</feature>
<evidence type="ECO:0000256" key="2">
    <source>
        <dbReference type="SAM" id="Phobius"/>
    </source>
</evidence>
<comment type="caution">
    <text evidence="3">The sequence shown here is derived from an EMBL/GenBank/DDBJ whole genome shotgun (WGS) entry which is preliminary data.</text>
</comment>
<dbReference type="EMBL" id="CAKMRJ010005634">
    <property type="protein sequence ID" value="CAH1448228.1"/>
    <property type="molecule type" value="Genomic_DNA"/>
</dbReference>
<dbReference type="AlphaFoldDB" id="A0AAU9PE73"/>
<protein>
    <submittedName>
        <fullName evidence="3">Uncharacterized protein</fullName>
    </submittedName>
</protein>
<gene>
    <name evidence="3" type="ORF">LVIROSA_LOCUS33786</name>
</gene>
<feature type="region of interest" description="Disordered" evidence="1">
    <location>
        <begin position="1"/>
        <end position="25"/>
    </location>
</feature>
<dbReference type="Proteomes" id="UP001157418">
    <property type="component" value="Unassembled WGS sequence"/>
</dbReference>
<keyword evidence="2" id="KW-1133">Transmembrane helix</keyword>
<feature type="compositionally biased region" description="Basic and acidic residues" evidence="1">
    <location>
        <begin position="1"/>
        <end position="12"/>
    </location>
</feature>
<proteinExistence type="predicted"/>
<evidence type="ECO:0000256" key="1">
    <source>
        <dbReference type="SAM" id="MobiDB-lite"/>
    </source>
</evidence>
<organism evidence="3 4">
    <name type="scientific">Lactuca virosa</name>
    <dbReference type="NCBI Taxonomy" id="75947"/>
    <lineage>
        <taxon>Eukaryota</taxon>
        <taxon>Viridiplantae</taxon>
        <taxon>Streptophyta</taxon>
        <taxon>Embryophyta</taxon>
        <taxon>Tracheophyta</taxon>
        <taxon>Spermatophyta</taxon>
        <taxon>Magnoliopsida</taxon>
        <taxon>eudicotyledons</taxon>
        <taxon>Gunneridae</taxon>
        <taxon>Pentapetalae</taxon>
        <taxon>asterids</taxon>
        <taxon>campanulids</taxon>
        <taxon>Asterales</taxon>
        <taxon>Asteraceae</taxon>
        <taxon>Cichorioideae</taxon>
        <taxon>Cichorieae</taxon>
        <taxon>Lactucinae</taxon>
        <taxon>Lactuca</taxon>
    </lineage>
</organism>
<reference evidence="3 4" key="1">
    <citation type="submission" date="2022-01" db="EMBL/GenBank/DDBJ databases">
        <authorList>
            <person name="Xiong W."/>
            <person name="Schranz E."/>
        </authorList>
    </citation>
    <scope>NUCLEOTIDE SEQUENCE [LARGE SCALE GENOMIC DNA]</scope>
</reference>